<dbReference type="SUPFAM" id="SSF52096">
    <property type="entry name" value="ClpP/crotonase"/>
    <property type="match status" value="1"/>
</dbReference>
<reference evidence="2" key="1">
    <citation type="submission" date="2023-04" db="EMBL/GenBank/DDBJ databases">
        <title>Sphingomonas sp. MAHUQ-71 isolated from rice field.</title>
        <authorList>
            <person name="Huq M.A."/>
        </authorList>
    </citation>
    <scope>NUCLEOTIDE SEQUENCE</scope>
    <source>
        <strain evidence="2">MAHUQ-71</strain>
    </source>
</reference>
<evidence type="ECO:0000256" key="1">
    <source>
        <dbReference type="ARBA" id="ARBA00005254"/>
    </source>
</evidence>
<dbReference type="Pfam" id="PF00378">
    <property type="entry name" value="ECH_1"/>
    <property type="match status" value="1"/>
</dbReference>
<sequence>MRYEHIRFEQAGAVATVTIDRPDTLNALAPQTLAELIHAFDRIRDEGVVRAALLTGSGRAFCSGADLSAAQGEDGPVDRGAQLEAGFNPLLERMRDLPVPLVTAVNGAAAGGGCGYALAGDIVIAARSAYFLQPFARIGLVPDVGSTWLLPRLAGRARATGMMMLGERVSAEQALDWGLIWQMVDDEALMPTARTMATRLAAGPTVAYGLMRRAITDGLSSTLGESLERERTDQRIAGFTDDHAEGVRAFLEKREPRFSGR</sequence>
<comment type="similarity">
    <text evidence="1">Belongs to the enoyl-CoA hydratase/isomerase family.</text>
</comment>
<dbReference type="EMBL" id="JARYGZ010000002">
    <property type="protein sequence ID" value="MDH7640124.1"/>
    <property type="molecule type" value="Genomic_DNA"/>
</dbReference>
<dbReference type="InterPro" id="IPR014748">
    <property type="entry name" value="Enoyl-CoA_hydra_C"/>
</dbReference>
<keyword evidence="3" id="KW-1185">Reference proteome</keyword>
<gene>
    <name evidence="2" type="ORF">QGN17_15410</name>
</gene>
<dbReference type="Proteomes" id="UP001160625">
    <property type="component" value="Unassembled WGS sequence"/>
</dbReference>
<accession>A0ABT6N4B0</accession>
<dbReference type="Gene3D" id="3.90.226.10">
    <property type="entry name" value="2-enoyl-CoA Hydratase, Chain A, domain 1"/>
    <property type="match status" value="1"/>
</dbReference>
<evidence type="ECO:0000313" key="2">
    <source>
        <dbReference type="EMBL" id="MDH7640124.1"/>
    </source>
</evidence>
<name>A0ABT6N4B0_9SPHN</name>
<dbReference type="Gene3D" id="1.10.12.10">
    <property type="entry name" value="Lyase 2-enoyl-coa Hydratase, Chain A, domain 2"/>
    <property type="match status" value="1"/>
</dbReference>
<comment type="caution">
    <text evidence="2">The sequence shown here is derived from an EMBL/GenBank/DDBJ whole genome shotgun (WGS) entry which is preliminary data.</text>
</comment>
<dbReference type="InterPro" id="IPR001753">
    <property type="entry name" value="Enoyl-CoA_hydra/iso"/>
</dbReference>
<organism evidence="2 3">
    <name type="scientific">Sphingomonas oryzagri</name>
    <dbReference type="NCBI Taxonomy" id="3042314"/>
    <lineage>
        <taxon>Bacteria</taxon>
        <taxon>Pseudomonadati</taxon>
        <taxon>Pseudomonadota</taxon>
        <taxon>Alphaproteobacteria</taxon>
        <taxon>Sphingomonadales</taxon>
        <taxon>Sphingomonadaceae</taxon>
        <taxon>Sphingomonas</taxon>
    </lineage>
</organism>
<dbReference type="PANTHER" id="PTHR43459:SF1">
    <property type="entry name" value="EG:BACN32G11.4 PROTEIN"/>
    <property type="match status" value="1"/>
</dbReference>
<protein>
    <submittedName>
        <fullName evidence="2">Enoyl-CoA hydratase-related protein</fullName>
    </submittedName>
</protein>
<dbReference type="PANTHER" id="PTHR43459">
    <property type="entry name" value="ENOYL-COA HYDRATASE"/>
    <property type="match status" value="1"/>
</dbReference>
<evidence type="ECO:0000313" key="3">
    <source>
        <dbReference type="Proteomes" id="UP001160625"/>
    </source>
</evidence>
<dbReference type="InterPro" id="IPR029045">
    <property type="entry name" value="ClpP/crotonase-like_dom_sf"/>
</dbReference>
<proteinExistence type="inferred from homology"/>
<dbReference type="CDD" id="cd06558">
    <property type="entry name" value="crotonase-like"/>
    <property type="match status" value="1"/>
</dbReference>
<dbReference type="RefSeq" id="WP_281045480.1">
    <property type="nucleotide sequence ID" value="NZ_JARYGZ010000002.1"/>
</dbReference>